<feature type="compositionally biased region" description="Polar residues" evidence="1">
    <location>
        <begin position="438"/>
        <end position="449"/>
    </location>
</feature>
<accession>A0A7D9HBZ4</accession>
<dbReference type="Proteomes" id="UP001152795">
    <property type="component" value="Unassembled WGS sequence"/>
</dbReference>
<sequence length="467" mass="52514">MVKSGQQIVYVLDNIDWEEKAHDMRTDAQHKSVHALATSIVFSRIPIGGLPDTGPQQDLKKCNVAQLVKLSQAYMESIRIRYRTLLAKLLFEHLPAFDKFKGCVSQTTDCHHAKEMATKSNVVIMPILMKDENKYSKCVEVLDQLEKWTYEIYSAAGLCTSSVAPAQSTSLPPSSDTMVPTIGHSSRLDQPASHVPPTSSEDDPLKGIKIPCYGDQLTHVRFAGAKGLRAGCHSTKQRLDHIYPSCIVDWHTKRSFLKDAEVLQSDINAIDSWCKEWQMSLNHSKCGLNRITRNSQPIHYSYNVDGNLLKTINKQKNLGVIVSEDLKWSLNVQAVSNKANKMLGFVKRSCFHASDPKVQKTLYLGLGSWEQKIKHRMKRLQRNPLKHTQDCKPSSECESISTSIVKKIKLNIKPSLKIPPLDKGETEDTMKEKDSATKENLPNSMSRSNIGEVTHVINISCQTENDY</sequence>
<dbReference type="AlphaFoldDB" id="A0A7D9HBZ4"/>
<dbReference type="EMBL" id="CACRXK020000090">
    <property type="protein sequence ID" value="CAB3978132.1"/>
    <property type="molecule type" value="Genomic_DNA"/>
</dbReference>
<organism evidence="2 3">
    <name type="scientific">Paramuricea clavata</name>
    <name type="common">Red gorgonian</name>
    <name type="synonym">Violescent sea-whip</name>
    <dbReference type="NCBI Taxonomy" id="317549"/>
    <lineage>
        <taxon>Eukaryota</taxon>
        <taxon>Metazoa</taxon>
        <taxon>Cnidaria</taxon>
        <taxon>Anthozoa</taxon>
        <taxon>Octocorallia</taxon>
        <taxon>Malacalcyonacea</taxon>
        <taxon>Plexauridae</taxon>
        <taxon>Paramuricea</taxon>
    </lineage>
</organism>
<proteinExistence type="predicted"/>
<feature type="compositionally biased region" description="Basic and acidic residues" evidence="1">
    <location>
        <begin position="420"/>
        <end position="437"/>
    </location>
</feature>
<evidence type="ECO:0000256" key="1">
    <source>
        <dbReference type="SAM" id="MobiDB-lite"/>
    </source>
</evidence>
<feature type="compositionally biased region" description="Polar residues" evidence="1">
    <location>
        <begin position="169"/>
        <end position="178"/>
    </location>
</feature>
<gene>
    <name evidence="2" type="ORF">PACLA_8A047850</name>
</gene>
<protein>
    <submittedName>
        <fullName evidence="2">Uncharacterized protein</fullName>
    </submittedName>
</protein>
<reference evidence="2" key="1">
    <citation type="submission" date="2020-04" db="EMBL/GenBank/DDBJ databases">
        <authorList>
            <person name="Alioto T."/>
            <person name="Alioto T."/>
            <person name="Gomez Garrido J."/>
        </authorList>
    </citation>
    <scope>NUCLEOTIDE SEQUENCE</scope>
    <source>
        <strain evidence="2">A484AB</strain>
    </source>
</reference>
<evidence type="ECO:0000313" key="3">
    <source>
        <dbReference type="Proteomes" id="UP001152795"/>
    </source>
</evidence>
<feature type="region of interest" description="Disordered" evidence="1">
    <location>
        <begin position="419"/>
        <end position="449"/>
    </location>
</feature>
<evidence type="ECO:0000313" key="2">
    <source>
        <dbReference type="EMBL" id="CAB3978132.1"/>
    </source>
</evidence>
<comment type="caution">
    <text evidence="2">The sequence shown here is derived from an EMBL/GenBank/DDBJ whole genome shotgun (WGS) entry which is preliminary data.</text>
</comment>
<name>A0A7D9HBZ4_PARCT</name>
<feature type="region of interest" description="Disordered" evidence="1">
    <location>
        <begin position="169"/>
        <end position="202"/>
    </location>
</feature>
<keyword evidence="3" id="KW-1185">Reference proteome</keyword>